<name>A0A6A6PLG5_9PEZI</name>
<proteinExistence type="predicted"/>
<dbReference type="Proteomes" id="UP000799767">
    <property type="component" value="Unassembled WGS sequence"/>
</dbReference>
<evidence type="ECO:0000313" key="1">
    <source>
        <dbReference type="EMBL" id="KAF2480832.1"/>
    </source>
</evidence>
<dbReference type="RefSeq" id="XP_033587402.1">
    <property type="nucleotide sequence ID" value="XM_033737555.1"/>
</dbReference>
<dbReference type="AlphaFoldDB" id="A0A6A6PLG5"/>
<evidence type="ECO:0000313" key="2">
    <source>
        <dbReference type="Proteomes" id="UP000799767"/>
    </source>
</evidence>
<keyword evidence="2" id="KW-1185">Reference proteome</keyword>
<dbReference type="OrthoDB" id="3632729at2759"/>
<dbReference type="EMBL" id="MU001639">
    <property type="protein sequence ID" value="KAF2480832.1"/>
    <property type="molecule type" value="Genomic_DNA"/>
</dbReference>
<sequence>MITSAQDEMRWYATVLHEMYSVWSLTTAEPRAFECDQLVQWMLEDRVASPVSGRAANRTQLLAKYLEDRFPDPTPAAPAIGHMARTSLPHLWASMNLSTPLIRYAIESICLTHLAGRSKQSDAIALASRSRGQILAMLHHAVATHDSDKPIESSQTIIMVIMLISIMPAIPGDSEVFLRQSAVHLEGAIQFMAKYGPAVLGSGRTEMNDVLLRQLQFQANVVSIARRQEMIFEKPSWAKVPRMLLNEDTAIYQVTGWLPPKTEKRVEWWHAQPGSLERIPTAVPERNIPRDLFGSLPGLCRMADEFVAEEGTVTPERLEDLASLVRHTNFIQKYCIRAAVYDSEAAACGPMIRNTHLDSFDMSLEEHRYLLRTSFVREHYQFKSPQYGFNSAITRHGSLNNDCALLKIICRGMDHHGLAADWTGVSKAEVEHRAYLSAYESCQHVHFYSQRPLTAVKFLYAFVYTARSFFHSAGVEEETRWCDGCLEAISAHVRRLEMVTSSLCPMVETFFKTSEASRYDSEENKPSTDPLPYCRP</sequence>
<evidence type="ECO:0008006" key="3">
    <source>
        <dbReference type="Google" id="ProtNLM"/>
    </source>
</evidence>
<organism evidence="1 2">
    <name type="scientific">Neohortaea acidophila</name>
    <dbReference type="NCBI Taxonomy" id="245834"/>
    <lineage>
        <taxon>Eukaryota</taxon>
        <taxon>Fungi</taxon>
        <taxon>Dikarya</taxon>
        <taxon>Ascomycota</taxon>
        <taxon>Pezizomycotina</taxon>
        <taxon>Dothideomycetes</taxon>
        <taxon>Dothideomycetidae</taxon>
        <taxon>Mycosphaerellales</taxon>
        <taxon>Teratosphaeriaceae</taxon>
        <taxon>Neohortaea</taxon>
    </lineage>
</organism>
<dbReference type="InterPro" id="IPR021858">
    <property type="entry name" value="Fun_TF"/>
</dbReference>
<protein>
    <recommendedName>
        <fullName evidence="3">Transcription factor domain-containing protein</fullName>
    </recommendedName>
</protein>
<accession>A0A6A6PLG5</accession>
<dbReference type="Pfam" id="PF11951">
    <property type="entry name" value="Fungal_trans_2"/>
    <property type="match status" value="1"/>
</dbReference>
<reference evidence="1" key="1">
    <citation type="journal article" date="2020" name="Stud. Mycol.">
        <title>101 Dothideomycetes genomes: a test case for predicting lifestyles and emergence of pathogens.</title>
        <authorList>
            <person name="Haridas S."/>
            <person name="Albert R."/>
            <person name="Binder M."/>
            <person name="Bloem J."/>
            <person name="Labutti K."/>
            <person name="Salamov A."/>
            <person name="Andreopoulos B."/>
            <person name="Baker S."/>
            <person name="Barry K."/>
            <person name="Bills G."/>
            <person name="Bluhm B."/>
            <person name="Cannon C."/>
            <person name="Castanera R."/>
            <person name="Culley D."/>
            <person name="Daum C."/>
            <person name="Ezra D."/>
            <person name="Gonzalez J."/>
            <person name="Henrissat B."/>
            <person name="Kuo A."/>
            <person name="Liang C."/>
            <person name="Lipzen A."/>
            <person name="Lutzoni F."/>
            <person name="Magnuson J."/>
            <person name="Mondo S."/>
            <person name="Nolan M."/>
            <person name="Ohm R."/>
            <person name="Pangilinan J."/>
            <person name="Park H.-J."/>
            <person name="Ramirez L."/>
            <person name="Alfaro M."/>
            <person name="Sun H."/>
            <person name="Tritt A."/>
            <person name="Yoshinaga Y."/>
            <person name="Zwiers L.-H."/>
            <person name="Turgeon B."/>
            <person name="Goodwin S."/>
            <person name="Spatafora J."/>
            <person name="Crous P."/>
            <person name="Grigoriev I."/>
        </authorList>
    </citation>
    <scope>NUCLEOTIDE SEQUENCE</scope>
    <source>
        <strain evidence="1">CBS 113389</strain>
    </source>
</reference>
<gene>
    <name evidence="1" type="ORF">BDY17DRAFT_326706</name>
</gene>
<dbReference type="GeneID" id="54478557"/>